<keyword evidence="6" id="KW-0472">Membrane</keyword>
<sequence>MARPKIARKSTSVDMTAMCDVAFLLLSFFILTTKFKPSEAVPVNTPSSVAAKVAPEKDLVMISLNKDGKVFLSVGDGKEDLVKKQTILETVNQNRNLGLTPAEISALVKAPFIGVPLAQLKQQAALDTKQMTGEALPGITVKDSTNNEMMDWMSAVASAYAGASKNNFNLLLKGDNVAKYPAFKNIIASFKKNDFFKFQMVTNPESVPSGSELWKANQKGIKQEDL</sequence>
<dbReference type="RefSeq" id="WP_369327683.1">
    <property type="nucleotide sequence ID" value="NZ_JAULBC010000001.1"/>
</dbReference>
<evidence type="ECO:0000256" key="2">
    <source>
        <dbReference type="ARBA" id="ARBA00005811"/>
    </source>
</evidence>
<evidence type="ECO:0000256" key="4">
    <source>
        <dbReference type="ARBA" id="ARBA00022692"/>
    </source>
</evidence>
<keyword evidence="4 7" id="KW-0812">Transmembrane</keyword>
<gene>
    <name evidence="9" type="ORF">QTN47_02225</name>
</gene>
<evidence type="ECO:0000313" key="10">
    <source>
        <dbReference type="Proteomes" id="UP001560573"/>
    </source>
</evidence>
<keyword evidence="7" id="KW-0813">Transport</keyword>
<reference evidence="9 10" key="1">
    <citation type="submission" date="2023-07" db="EMBL/GenBank/DDBJ databases">
        <authorList>
            <person name="Lian W.-H."/>
        </authorList>
    </citation>
    <scope>NUCLEOTIDE SEQUENCE [LARGE SCALE GENOMIC DNA]</scope>
    <source>
        <strain evidence="9 10">SYSU DXS3180</strain>
    </source>
</reference>
<keyword evidence="5" id="KW-1133">Transmembrane helix</keyword>
<evidence type="ECO:0000256" key="3">
    <source>
        <dbReference type="ARBA" id="ARBA00022475"/>
    </source>
</evidence>
<evidence type="ECO:0000256" key="7">
    <source>
        <dbReference type="RuleBase" id="RU003879"/>
    </source>
</evidence>
<evidence type="ECO:0000256" key="8">
    <source>
        <dbReference type="SAM" id="MobiDB-lite"/>
    </source>
</evidence>
<keyword evidence="7" id="KW-0653">Protein transport</keyword>
<organism evidence="9 10">
    <name type="scientific">Danxiaibacter flavus</name>
    <dbReference type="NCBI Taxonomy" id="3049108"/>
    <lineage>
        <taxon>Bacteria</taxon>
        <taxon>Pseudomonadati</taxon>
        <taxon>Bacteroidota</taxon>
        <taxon>Chitinophagia</taxon>
        <taxon>Chitinophagales</taxon>
        <taxon>Chitinophagaceae</taxon>
        <taxon>Danxiaibacter</taxon>
    </lineage>
</organism>
<dbReference type="PANTHER" id="PTHR30558">
    <property type="entry name" value="EXBD MEMBRANE COMPONENT OF PMF-DRIVEN MACROMOLECULE IMPORT SYSTEM"/>
    <property type="match status" value="1"/>
</dbReference>
<protein>
    <submittedName>
        <fullName evidence="9">Biopolymer transporter ExbD</fullName>
    </submittedName>
</protein>
<evidence type="ECO:0000256" key="1">
    <source>
        <dbReference type="ARBA" id="ARBA00004162"/>
    </source>
</evidence>
<evidence type="ECO:0000256" key="5">
    <source>
        <dbReference type="ARBA" id="ARBA00022989"/>
    </source>
</evidence>
<accession>A0ABV3Z9U2</accession>
<evidence type="ECO:0000256" key="6">
    <source>
        <dbReference type="ARBA" id="ARBA00023136"/>
    </source>
</evidence>
<dbReference type="InterPro" id="IPR003400">
    <property type="entry name" value="ExbD"/>
</dbReference>
<proteinExistence type="inferred from homology"/>
<dbReference type="Pfam" id="PF02472">
    <property type="entry name" value="ExbD"/>
    <property type="match status" value="1"/>
</dbReference>
<evidence type="ECO:0000313" key="9">
    <source>
        <dbReference type="EMBL" id="MEX6686290.1"/>
    </source>
</evidence>
<comment type="similarity">
    <text evidence="2 7">Belongs to the ExbD/TolR family.</text>
</comment>
<dbReference type="PANTHER" id="PTHR30558:SF3">
    <property type="entry name" value="BIOPOLYMER TRANSPORT PROTEIN EXBD-RELATED"/>
    <property type="match status" value="1"/>
</dbReference>
<dbReference type="EMBL" id="JAULBC010000001">
    <property type="protein sequence ID" value="MEX6686290.1"/>
    <property type="molecule type" value="Genomic_DNA"/>
</dbReference>
<feature type="region of interest" description="Disordered" evidence="8">
    <location>
        <begin position="204"/>
        <end position="226"/>
    </location>
</feature>
<keyword evidence="3" id="KW-1003">Cell membrane</keyword>
<dbReference type="Proteomes" id="UP001560573">
    <property type="component" value="Unassembled WGS sequence"/>
</dbReference>
<keyword evidence="10" id="KW-1185">Reference proteome</keyword>
<comment type="caution">
    <text evidence="9">The sequence shown here is derived from an EMBL/GenBank/DDBJ whole genome shotgun (WGS) entry which is preliminary data.</text>
</comment>
<comment type="subcellular location">
    <subcellularLocation>
        <location evidence="1">Cell membrane</location>
        <topology evidence="1">Single-pass membrane protein</topology>
    </subcellularLocation>
    <subcellularLocation>
        <location evidence="7">Cell membrane</location>
        <topology evidence="7">Single-pass type II membrane protein</topology>
    </subcellularLocation>
</comment>
<name>A0ABV3Z9U2_9BACT</name>